<dbReference type="PANTHER" id="PTHR38595:SF1">
    <property type="entry name" value="TYPE VI SECRETION SYSTEM COMPONENT TSSE1"/>
    <property type="match status" value="1"/>
</dbReference>
<dbReference type="InterPro" id="IPR053176">
    <property type="entry name" value="T6SS_TssE1-like"/>
</dbReference>
<dbReference type="InterPro" id="IPR007048">
    <property type="entry name" value="IraD/Gp25-like"/>
</dbReference>
<evidence type="ECO:0000313" key="3">
    <source>
        <dbReference type="Proteomes" id="UP000194139"/>
    </source>
</evidence>
<dbReference type="AlphaFoldDB" id="A0A1W6YWU5"/>
<dbReference type="PANTHER" id="PTHR38595">
    <property type="entry name" value="CYTOPLASMIC PROTEIN-RELATED"/>
    <property type="match status" value="1"/>
</dbReference>
<name>A0A1W6YWU5_9BORD</name>
<proteinExistence type="predicted"/>
<dbReference type="EMBL" id="CP021109">
    <property type="protein sequence ID" value="ARP85565.1"/>
    <property type="molecule type" value="Genomic_DNA"/>
</dbReference>
<evidence type="ECO:0000259" key="1">
    <source>
        <dbReference type="Pfam" id="PF04965"/>
    </source>
</evidence>
<dbReference type="Proteomes" id="UP000194139">
    <property type="component" value="Chromosome"/>
</dbReference>
<dbReference type="OrthoDB" id="119583at2"/>
<evidence type="ECO:0000313" key="2">
    <source>
        <dbReference type="EMBL" id="ARP85565.1"/>
    </source>
</evidence>
<dbReference type="InterPro" id="IPR017737">
    <property type="entry name" value="TssE1-like"/>
</dbReference>
<gene>
    <name evidence="2" type="ORF">CAL13_04550</name>
</gene>
<reference evidence="2 3" key="1">
    <citation type="submission" date="2017-05" db="EMBL/GenBank/DDBJ databases">
        <title>Complete and WGS of Bordetella genogroups.</title>
        <authorList>
            <person name="Spilker T."/>
            <person name="LiPuma J."/>
        </authorList>
    </citation>
    <scope>NUCLEOTIDE SEQUENCE [LARGE SCALE GENOMIC DNA]</scope>
    <source>
        <strain evidence="2 3">AU17164</strain>
    </source>
</reference>
<organism evidence="2 3">
    <name type="scientific">Bordetella genomosp. 9</name>
    <dbReference type="NCBI Taxonomy" id="1416803"/>
    <lineage>
        <taxon>Bacteria</taxon>
        <taxon>Pseudomonadati</taxon>
        <taxon>Pseudomonadota</taxon>
        <taxon>Betaproteobacteria</taxon>
        <taxon>Burkholderiales</taxon>
        <taxon>Alcaligenaceae</taxon>
        <taxon>Bordetella</taxon>
    </lineage>
</organism>
<dbReference type="SUPFAM" id="SSF160719">
    <property type="entry name" value="gpW/gp25-like"/>
    <property type="match status" value="1"/>
</dbReference>
<accession>A0A1W6YWU5</accession>
<feature type="domain" description="IraD/Gp25-like" evidence="1">
    <location>
        <begin position="39"/>
        <end position="142"/>
    </location>
</feature>
<keyword evidence="3" id="KW-1185">Reference proteome</keyword>
<dbReference type="Pfam" id="PF04965">
    <property type="entry name" value="GPW_gp25"/>
    <property type="match status" value="1"/>
</dbReference>
<dbReference type="RefSeq" id="WP_086056320.1">
    <property type="nucleotide sequence ID" value="NZ_CP021109.1"/>
</dbReference>
<protein>
    <submittedName>
        <fullName evidence="2">Type VI secretion system lysozyme</fullName>
    </submittedName>
</protein>
<sequence length="172" mass="19213">MAELTSKDRLQPALLDRLTDEEPWAAHEPRDRRVISMRQLRHGVLRDLGALLNASRPLERLDLTKYPYVARSVLNYGFPALTGRVQSGLDPSEIAGSIADAILAFEPRILPHTLSVTPVPPEDTGHANTLAFLIEGDLWAQPYPERLYVRTELDLEDGEVMLRANDGGRHDA</sequence>
<dbReference type="NCBIfam" id="TIGR03357">
    <property type="entry name" value="VI_zyme"/>
    <property type="match status" value="1"/>
</dbReference>